<name>A0A1Z9YZ97_9GAMM</name>
<dbReference type="Gene3D" id="3.30.2310.20">
    <property type="entry name" value="RelE-like"/>
    <property type="match status" value="1"/>
</dbReference>
<dbReference type="OrthoDB" id="121597at2"/>
<gene>
    <name evidence="2" type="ORF">CAP51_07240</name>
</gene>
<proteinExistence type="predicted"/>
<organism evidence="2 3">
    <name type="scientific">Acinetobacter populi</name>
    <dbReference type="NCBI Taxonomy" id="1582270"/>
    <lineage>
        <taxon>Bacteria</taxon>
        <taxon>Pseudomonadati</taxon>
        <taxon>Pseudomonadota</taxon>
        <taxon>Gammaproteobacteria</taxon>
        <taxon>Moraxellales</taxon>
        <taxon>Moraxellaceae</taxon>
        <taxon>Acinetobacter</taxon>
    </lineage>
</organism>
<reference evidence="2 3" key="1">
    <citation type="submission" date="2017-05" db="EMBL/GenBank/DDBJ databases">
        <title>Acinetobacter populi ANC 5415 (= PBJ7), whole genome shotgun sequencing project.</title>
        <authorList>
            <person name="Nemec A."/>
            <person name="Radolfova-Krizova L."/>
        </authorList>
    </citation>
    <scope>NUCLEOTIDE SEQUENCE [LARGE SCALE GENOMIC DNA]</scope>
    <source>
        <strain evidence="2 3">PBJ7</strain>
    </source>
</reference>
<dbReference type="EMBL" id="NEXX01000002">
    <property type="protein sequence ID" value="OUY07536.1"/>
    <property type="molecule type" value="Genomic_DNA"/>
</dbReference>
<evidence type="ECO:0000313" key="3">
    <source>
        <dbReference type="Proteomes" id="UP000196536"/>
    </source>
</evidence>
<accession>A0A1Z9YZ97</accession>
<keyword evidence="1" id="KW-1277">Toxin-antitoxin system</keyword>
<dbReference type="Pfam" id="PF05016">
    <property type="entry name" value="ParE_toxin"/>
    <property type="match status" value="1"/>
</dbReference>
<sequence>MNLYQVRFTIDAENDLLRLYDFLLQQSIDVHLAKQALTNIQQAIQLLEKFPFSCRKAESNNPYLRELLIPFGESGYVALFEIEANLIVTILAVRHQRESDYH</sequence>
<evidence type="ECO:0000313" key="2">
    <source>
        <dbReference type="EMBL" id="OUY07536.1"/>
    </source>
</evidence>
<dbReference type="Proteomes" id="UP000196536">
    <property type="component" value="Unassembled WGS sequence"/>
</dbReference>
<evidence type="ECO:0000256" key="1">
    <source>
        <dbReference type="ARBA" id="ARBA00022649"/>
    </source>
</evidence>
<dbReference type="InterPro" id="IPR035093">
    <property type="entry name" value="RelE/ParE_toxin_dom_sf"/>
</dbReference>
<comment type="caution">
    <text evidence="2">The sequence shown here is derived from an EMBL/GenBank/DDBJ whole genome shotgun (WGS) entry which is preliminary data.</text>
</comment>
<dbReference type="InterPro" id="IPR007712">
    <property type="entry name" value="RelE/ParE_toxin"/>
</dbReference>
<dbReference type="RefSeq" id="WP_087620084.1">
    <property type="nucleotide sequence ID" value="NZ_JAKVJF010000061.1"/>
</dbReference>
<dbReference type="AlphaFoldDB" id="A0A1Z9YZ97"/>
<protein>
    <submittedName>
        <fullName evidence="2">Plasmid stabilization protein</fullName>
    </submittedName>
</protein>
<keyword evidence="3" id="KW-1185">Reference proteome</keyword>